<dbReference type="Pfam" id="PF14792">
    <property type="entry name" value="DNA_pol_B_palm"/>
    <property type="match status" value="1"/>
</dbReference>
<dbReference type="PRINTS" id="PR00869">
    <property type="entry name" value="DNAPOLX"/>
</dbReference>
<dbReference type="Pfam" id="PF10391">
    <property type="entry name" value="DNA_pol_lambd_f"/>
    <property type="match status" value="1"/>
</dbReference>
<dbReference type="InterPro" id="IPR037160">
    <property type="entry name" value="DNA_Pol_thumb_sf"/>
</dbReference>
<dbReference type="CDD" id="cd00141">
    <property type="entry name" value="NT_POLXc"/>
    <property type="match status" value="1"/>
</dbReference>
<dbReference type="SUPFAM" id="SSF52113">
    <property type="entry name" value="BRCT domain"/>
    <property type="match status" value="1"/>
</dbReference>
<dbReference type="PROSITE" id="PS50172">
    <property type="entry name" value="BRCT"/>
    <property type="match status" value="1"/>
</dbReference>
<dbReference type="PRINTS" id="PR00870">
    <property type="entry name" value="DNAPOLXBETA"/>
</dbReference>
<keyword evidence="6" id="KW-0235">DNA replication</keyword>
<dbReference type="PANTHER" id="PTHR11276">
    <property type="entry name" value="DNA POLYMERASE TYPE-X FAMILY MEMBER"/>
    <property type="match status" value="1"/>
</dbReference>
<dbReference type="Gene3D" id="3.40.50.10190">
    <property type="entry name" value="BRCT domain"/>
    <property type="match status" value="1"/>
</dbReference>
<dbReference type="GO" id="GO:0003677">
    <property type="term" value="F:DNA binding"/>
    <property type="evidence" value="ECO:0007669"/>
    <property type="project" value="UniProtKB-UniRule"/>
</dbReference>
<evidence type="ECO:0000256" key="10">
    <source>
        <dbReference type="ARBA" id="ARBA00023204"/>
    </source>
</evidence>
<dbReference type="SMART" id="SM00292">
    <property type="entry name" value="BRCT"/>
    <property type="match status" value="1"/>
</dbReference>
<evidence type="ECO:0000256" key="11">
    <source>
        <dbReference type="ARBA" id="ARBA00023239"/>
    </source>
</evidence>
<keyword evidence="9" id="KW-0238">DNA-binding</keyword>
<sequence length="530" mass="59718">MRRKRRLDDETRVDHVSRTEDNTRSFYFEGVTALFIGKHISPKRLQIWKEKLKALGGCVVEPLDGKKKHVTHVLTNDPDLLKECNVDFSEEVIILKLEWIEDCLKEGKILPCNLYLMEGMPLLPEDFVGGAASVNVGSKECGQEVDYSVKESTVLNINTNPGHVDPVPRDLEKDQIDASEGEPCFEFGSVCESSVMGRHISGIIPCMNKHLTDILREMWEIYESVLGDDWRALTFRKAAIQLEKLPYKILSMEDIKHISGIGKSMVANIKEILCTGKLQKLECLKADAKVSTLRHLASVWGIGPKLALKLYQEGHRSVSDLVKASGLSQMAHIGLKYYDDLTLRIPRDEVTAAEKYVQNEGETLCPGICISVAGSYRRGNLTCGDIDFLITHPDGHSHQGFLAKLVERLQSTGFITEGLHGTYQASKKVDTYMGVGRVPGYQHYRRIDIKVYSKEAYAFALVYFTGNDVLNRKMRYAAQRQGFKLNDQGLYLRYGGKKGLSCTESIPCENERELFRKIGLSFLEPCDRNL</sequence>
<dbReference type="Proteomes" id="UP000825935">
    <property type="component" value="Chromosome 23"/>
</dbReference>
<dbReference type="SUPFAM" id="SSF47802">
    <property type="entry name" value="DNA polymerase beta, N-terminal domain-like"/>
    <property type="match status" value="1"/>
</dbReference>
<proteinExistence type="inferred from homology"/>
<protein>
    <recommendedName>
        <fullName evidence="13">DNA polymerase</fullName>
        <ecNumber evidence="13">2.7.7.7</ecNumber>
    </recommendedName>
</protein>
<dbReference type="InterPro" id="IPR036420">
    <property type="entry name" value="BRCT_dom_sf"/>
</dbReference>
<dbReference type="EMBL" id="CM035428">
    <property type="protein sequence ID" value="KAH7301719.1"/>
    <property type="molecule type" value="Genomic_DNA"/>
</dbReference>
<evidence type="ECO:0000256" key="12">
    <source>
        <dbReference type="ARBA" id="ARBA00049244"/>
    </source>
</evidence>
<dbReference type="InterPro" id="IPR002054">
    <property type="entry name" value="DNA-dir_DNA_pol_X"/>
</dbReference>
<dbReference type="Gene3D" id="3.30.210.10">
    <property type="entry name" value="DNA polymerase, thumb domain"/>
    <property type="match status" value="1"/>
</dbReference>
<dbReference type="Gene3D" id="1.10.150.110">
    <property type="entry name" value="DNA polymerase beta, N-terminal domain-like"/>
    <property type="match status" value="1"/>
</dbReference>
<comment type="catalytic activity">
    <reaction evidence="12 13">
        <text>DNA(n) + a 2'-deoxyribonucleoside 5'-triphosphate = DNA(n+1) + diphosphate</text>
        <dbReference type="Rhea" id="RHEA:22508"/>
        <dbReference type="Rhea" id="RHEA-COMP:17339"/>
        <dbReference type="Rhea" id="RHEA-COMP:17340"/>
        <dbReference type="ChEBI" id="CHEBI:33019"/>
        <dbReference type="ChEBI" id="CHEBI:61560"/>
        <dbReference type="ChEBI" id="CHEBI:173112"/>
        <dbReference type="EC" id="2.7.7.7"/>
    </reaction>
</comment>
<comment type="cofactor">
    <cofactor evidence="1">
        <name>Mn(2+)</name>
        <dbReference type="ChEBI" id="CHEBI:29035"/>
    </cofactor>
</comment>
<evidence type="ECO:0000256" key="9">
    <source>
        <dbReference type="ARBA" id="ARBA00023125"/>
    </source>
</evidence>
<keyword evidence="8 13" id="KW-0239">DNA-directed DNA polymerase</keyword>
<comment type="subcellular location">
    <subcellularLocation>
        <location evidence="13">Nucleus</location>
    </subcellularLocation>
</comment>
<comment type="similarity">
    <text evidence="2 13">Belongs to the DNA polymerase type-X family.</text>
</comment>
<dbReference type="InterPro" id="IPR001357">
    <property type="entry name" value="BRCT_dom"/>
</dbReference>
<comment type="function">
    <text evidence="13">DNA polymerase that functions in several pathways of DNA repair. Involved in base excision repair (BER) responsible for repair of lesions that give rise to abasic (AP) sites in DNA. Also contributes to DNA double-strand break repair by non-homologous end joining and homologous recombination. Has both template-dependent and template-independent (terminal transferase) DNA polymerase activities. Has also a 5'-deoxyribose-5-phosphate lyase (dRP lyase) activity.</text>
</comment>
<evidence type="ECO:0000256" key="2">
    <source>
        <dbReference type="ARBA" id="ARBA00008323"/>
    </source>
</evidence>
<evidence type="ECO:0000256" key="5">
    <source>
        <dbReference type="ARBA" id="ARBA00022695"/>
    </source>
</evidence>
<dbReference type="InterPro" id="IPR043519">
    <property type="entry name" value="NT_sf"/>
</dbReference>
<name>A0A8T2RYV3_CERRI</name>
<dbReference type="SMART" id="SM00483">
    <property type="entry name" value="POLXc"/>
    <property type="match status" value="1"/>
</dbReference>
<dbReference type="InterPro" id="IPR019843">
    <property type="entry name" value="DNA_pol-X_BS"/>
</dbReference>
<gene>
    <name evidence="15" type="ORF">KP509_23G039000</name>
</gene>
<evidence type="ECO:0000256" key="4">
    <source>
        <dbReference type="ARBA" id="ARBA00022679"/>
    </source>
</evidence>
<dbReference type="InterPro" id="IPR010996">
    <property type="entry name" value="HHH_MUS81"/>
</dbReference>
<dbReference type="GO" id="GO:0046872">
    <property type="term" value="F:metal ion binding"/>
    <property type="evidence" value="ECO:0007669"/>
    <property type="project" value="UniProtKB-UniRule"/>
</dbReference>
<evidence type="ECO:0000313" key="16">
    <source>
        <dbReference type="Proteomes" id="UP000825935"/>
    </source>
</evidence>
<keyword evidence="5 13" id="KW-0548">Nucleotidyltransferase</keyword>
<keyword evidence="4 13" id="KW-0808">Transferase</keyword>
<dbReference type="GO" id="GO:0003887">
    <property type="term" value="F:DNA-directed DNA polymerase activity"/>
    <property type="evidence" value="ECO:0007669"/>
    <property type="project" value="UniProtKB-UniRule"/>
</dbReference>
<dbReference type="OMA" id="WAQACIR"/>
<organism evidence="15 16">
    <name type="scientific">Ceratopteris richardii</name>
    <name type="common">Triangle waterfern</name>
    <dbReference type="NCBI Taxonomy" id="49495"/>
    <lineage>
        <taxon>Eukaryota</taxon>
        <taxon>Viridiplantae</taxon>
        <taxon>Streptophyta</taxon>
        <taxon>Embryophyta</taxon>
        <taxon>Tracheophyta</taxon>
        <taxon>Polypodiopsida</taxon>
        <taxon>Polypodiidae</taxon>
        <taxon>Polypodiales</taxon>
        <taxon>Pteridineae</taxon>
        <taxon>Pteridaceae</taxon>
        <taxon>Parkerioideae</taxon>
        <taxon>Ceratopteris</taxon>
    </lineage>
</organism>
<feature type="domain" description="BRCT" evidence="14">
    <location>
        <begin position="23"/>
        <end position="117"/>
    </location>
</feature>
<dbReference type="GO" id="GO:0005634">
    <property type="term" value="C:nucleus"/>
    <property type="evidence" value="ECO:0007669"/>
    <property type="project" value="UniProtKB-SubCell"/>
</dbReference>
<dbReference type="InterPro" id="IPR029398">
    <property type="entry name" value="PolB_thumb"/>
</dbReference>
<comment type="caution">
    <text evidence="15">The sequence shown here is derived from an EMBL/GenBank/DDBJ whole genome shotgun (WGS) entry which is preliminary data.</text>
</comment>
<dbReference type="InterPro" id="IPR022312">
    <property type="entry name" value="DNA_pol_X"/>
</dbReference>
<dbReference type="OrthoDB" id="205514at2759"/>
<dbReference type="EC" id="2.7.7.7" evidence="13"/>
<keyword evidence="11" id="KW-0456">Lyase</keyword>
<dbReference type="Pfam" id="PF14716">
    <property type="entry name" value="HHH_8"/>
    <property type="match status" value="1"/>
</dbReference>
<dbReference type="SUPFAM" id="SSF81585">
    <property type="entry name" value="PsbU/PolX domain-like"/>
    <property type="match status" value="1"/>
</dbReference>
<dbReference type="Gene3D" id="3.30.460.10">
    <property type="entry name" value="Beta Polymerase, domain 2"/>
    <property type="match status" value="1"/>
</dbReference>
<evidence type="ECO:0000313" key="15">
    <source>
        <dbReference type="EMBL" id="KAH7301719.1"/>
    </source>
</evidence>
<accession>A0A8T2RYV3</accession>
<keyword evidence="7 13" id="KW-0227">DNA damage</keyword>
<evidence type="ECO:0000256" key="8">
    <source>
        <dbReference type="ARBA" id="ARBA00022932"/>
    </source>
</evidence>
<evidence type="ECO:0000256" key="13">
    <source>
        <dbReference type="RuleBase" id="RU366014"/>
    </source>
</evidence>
<dbReference type="GO" id="GO:0006260">
    <property type="term" value="P:DNA replication"/>
    <property type="evidence" value="ECO:0007669"/>
    <property type="project" value="UniProtKB-KW"/>
</dbReference>
<dbReference type="GO" id="GO:0016829">
    <property type="term" value="F:lyase activity"/>
    <property type="evidence" value="ECO:0007669"/>
    <property type="project" value="UniProtKB-KW"/>
</dbReference>
<evidence type="ECO:0000256" key="6">
    <source>
        <dbReference type="ARBA" id="ARBA00022705"/>
    </source>
</evidence>
<keyword evidence="3" id="KW-0237">DNA synthesis</keyword>
<reference evidence="15 16" key="1">
    <citation type="submission" date="2021-08" db="EMBL/GenBank/DDBJ databases">
        <title>WGS assembly of Ceratopteris richardii.</title>
        <authorList>
            <person name="Marchant D.B."/>
            <person name="Chen G."/>
            <person name="Jenkins J."/>
            <person name="Shu S."/>
            <person name="Leebens-Mack J."/>
            <person name="Grimwood J."/>
            <person name="Schmutz J."/>
            <person name="Soltis P."/>
            <person name="Soltis D."/>
            <person name="Chen Z.-H."/>
        </authorList>
    </citation>
    <scope>NUCLEOTIDE SEQUENCE [LARGE SCALE GENOMIC DNA]</scope>
    <source>
        <strain evidence="15">Whitten #5841</strain>
        <tissue evidence="15">Leaf</tissue>
    </source>
</reference>
<keyword evidence="13" id="KW-0539">Nucleus</keyword>
<dbReference type="SUPFAM" id="SSF81301">
    <property type="entry name" value="Nucleotidyltransferase"/>
    <property type="match status" value="1"/>
</dbReference>
<dbReference type="PANTHER" id="PTHR11276:SF28">
    <property type="entry name" value="DNA POLYMERASE LAMBDA"/>
    <property type="match status" value="1"/>
</dbReference>
<keyword evidence="16" id="KW-1185">Reference proteome</keyword>
<dbReference type="Pfam" id="PF14791">
    <property type="entry name" value="DNA_pol_B_thumb"/>
    <property type="match status" value="1"/>
</dbReference>
<dbReference type="Gene3D" id="1.10.150.20">
    <property type="entry name" value="5' to 3' exonuclease, C-terminal subdomain"/>
    <property type="match status" value="1"/>
</dbReference>
<dbReference type="InterPro" id="IPR027421">
    <property type="entry name" value="DNA_pol_lamdba_lyase_dom_sf"/>
</dbReference>
<dbReference type="InterPro" id="IPR028207">
    <property type="entry name" value="DNA_pol_B_palm_palm"/>
</dbReference>
<evidence type="ECO:0000256" key="7">
    <source>
        <dbReference type="ARBA" id="ARBA00022763"/>
    </source>
</evidence>
<dbReference type="AlphaFoldDB" id="A0A8T2RYV3"/>
<dbReference type="PROSITE" id="PS00522">
    <property type="entry name" value="DNA_POLYMERASE_X"/>
    <property type="match status" value="1"/>
</dbReference>
<evidence type="ECO:0000256" key="1">
    <source>
        <dbReference type="ARBA" id="ARBA00001936"/>
    </source>
</evidence>
<dbReference type="InterPro" id="IPR018944">
    <property type="entry name" value="DNA_pol_lambd_fingers_domain"/>
</dbReference>
<evidence type="ECO:0000259" key="14">
    <source>
        <dbReference type="PROSITE" id="PS50172"/>
    </source>
</evidence>
<dbReference type="Pfam" id="PF00533">
    <property type="entry name" value="BRCT"/>
    <property type="match status" value="1"/>
</dbReference>
<dbReference type="InterPro" id="IPR002008">
    <property type="entry name" value="DNA_pol_X_beta-like"/>
</dbReference>
<keyword evidence="10 13" id="KW-0234">DNA repair</keyword>
<evidence type="ECO:0000256" key="3">
    <source>
        <dbReference type="ARBA" id="ARBA00022634"/>
    </source>
</evidence>
<dbReference type="GO" id="GO:0006303">
    <property type="term" value="P:double-strand break repair via nonhomologous end joining"/>
    <property type="evidence" value="ECO:0007669"/>
    <property type="project" value="TreeGrafter"/>
</dbReference>